<sequence>MLIIKYYLFSIDRTAFQTQTVLILFYYHDLRWLVNKRIEGTCFAIQKFKLFVSAWVFAQNKNPLILC</sequence>
<accession>N1WUB6</accession>
<organism evidence="1 2">
    <name type="scientific">Psychroflexus gondwanensis ACAM 44</name>
    <dbReference type="NCBI Taxonomy" id="1189619"/>
    <lineage>
        <taxon>Bacteria</taxon>
        <taxon>Pseudomonadati</taxon>
        <taxon>Bacteroidota</taxon>
        <taxon>Flavobacteriia</taxon>
        <taxon>Flavobacteriales</taxon>
        <taxon>Flavobacteriaceae</taxon>
        <taxon>Psychroflexus</taxon>
    </lineage>
</organism>
<name>N1WUB6_9FLAO</name>
<evidence type="ECO:0000313" key="1">
    <source>
        <dbReference type="EMBL" id="EMY82610.1"/>
    </source>
</evidence>
<comment type="caution">
    <text evidence="1">The sequence shown here is derived from an EMBL/GenBank/DDBJ whole genome shotgun (WGS) entry which is preliminary data.</text>
</comment>
<dbReference type="EMBL" id="APLF01000001">
    <property type="protein sequence ID" value="EMY82610.1"/>
    <property type="molecule type" value="Genomic_DNA"/>
</dbReference>
<gene>
    <name evidence="1" type="ORF">pgond44_00760</name>
</gene>
<dbReference type="AlphaFoldDB" id="N1WUB6"/>
<keyword evidence="2" id="KW-1185">Reference proteome</keyword>
<evidence type="ECO:0000313" key="2">
    <source>
        <dbReference type="Proteomes" id="UP000012317"/>
    </source>
</evidence>
<dbReference type="STRING" id="1189619.pgond44_00760"/>
<proteinExistence type="predicted"/>
<reference evidence="1 2" key="1">
    <citation type="journal article" date="2014" name="Genome Biol. Evol.">
        <title>Extensive gene acquisition in the extremely psychrophilic bacterial species Psychroflexus torquis and the link to sea-ice ecosystem specialism.</title>
        <authorList>
            <person name="Feng S."/>
            <person name="Powell S.M."/>
            <person name="Wilson R."/>
            <person name="Bowman J.P."/>
        </authorList>
    </citation>
    <scope>NUCLEOTIDE SEQUENCE [LARGE SCALE GENOMIC DNA]</scope>
    <source>
        <strain evidence="1 2">ACAM 44</strain>
    </source>
</reference>
<protein>
    <submittedName>
        <fullName evidence="1">Uncharacterized protein</fullName>
    </submittedName>
</protein>
<dbReference type="Proteomes" id="UP000012317">
    <property type="component" value="Unassembled WGS sequence"/>
</dbReference>